<evidence type="ECO:0000313" key="2">
    <source>
        <dbReference type="EMBL" id="CDW25229.1"/>
    </source>
</evidence>
<protein>
    <submittedName>
        <fullName evidence="1">(salmon louse) hypothetical protein</fullName>
    </submittedName>
</protein>
<dbReference type="EMBL" id="HG994580">
    <property type="protein sequence ID" value="CAF2775642.1"/>
    <property type="molecule type" value="Genomic_DNA"/>
</dbReference>
<accession>A0A0K2TGZ7</accession>
<evidence type="ECO:0000313" key="3">
    <source>
        <dbReference type="Proteomes" id="UP000675881"/>
    </source>
</evidence>
<reference evidence="1" key="2">
    <citation type="submission" date="2021-02" db="EMBL/GenBank/DDBJ databases">
        <authorList>
            <person name="Bekaert M."/>
        </authorList>
    </citation>
    <scope>NUCLEOTIDE SEQUENCE</scope>
    <source>
        <strain evidence="1">IoA-00</strain>
    </source>
</reference>
<reference evidence="2" key="1">
    <citation type="submission" date="2014-05" db="EMBL/GenBank/DDBJ databases">
        <authorList>
            <person name="Chronopoulou M."/>
        </authorList>
    </citation>
    <scope>NUCLEOTIDE SEQUENCE</scope>
    <source>
        <tissue evidence="2">Whole organism</tissue>
    </source>
</reference>
<dbReference type="EMBL" id="HACA01007868">
    <property type="protein sequence ID" value="CDW25229.1"/>
    <property type="molecule type" value="Transcribed_RNA"/>
</dbReference>
<gene>
    <name evidence="1" type="ORF">LSAA_1361</name>
</gene>
<name>A0A0K2TGZ7_LEPSM</name>
<dbReference type="AlphaFoldDB" id="A0A0K2TGZ7"/>
<dbReference type="Proteomes" id="UP000675881">
    <property type="component" value="Chromosome 1"/>
</dbReference>
<organism evidence="2">
    <name type="scientific">Lepeophtheirus salmonis</name>
    <name type="common">Salmon louse</name>
    <name type="synonym">Caligus salmonis</name>
    <dbReference type="NCBI Taxonomy" id="72036"/>
    <lineage>
        <taxon>Eukaryota</taxon>
        <taxon>Metazoa</taxon>
        <taxon>Ecdysozoa</taxon>
        <taxon>Arthropoda</taxon>
        <taxon>Crustacea</taxon>
        <taxon>Multicrustacea</taxon>
        <taxon>Hexanauplia</taxon>
        <taxon>Copepoda</taxon>
        <taxon>Siphonostomatoida</taxon>
        <taxon>Caligidae</taxon>
        <taxon>Lepeophtheirus</taxon>
    </lineage>
</organism>
<sequence>MTSLLVLGNSHASVHFCVGDVKRLMRRTYSSVPFLLGILYLKLRYAASENDLCNIHEVISLGRSIESADIHSIEMETCASAFVSMSEYKGAKGLQQGKR</sequence>
<keyword evidence="3" id="KW-1185">Reference proteome</keyword>
<evidence type="ECO:0000313" key="1">
    <source>
        <dbReference type="EMBL" id="CAF2775642.1"/>
    </source>
</evidence>
<proteinExistence type="predicted"/>